<dbReference type="InterPro" id="IPR000086">
    <property type="entry name" value="NUDIX_hydrolase_dom"/>
</dbReference>
<dbReference type="CDD" id="cd18873">
    <property type="entry name" value="NUDIX_NadM_like"/>
    <property type="match status" value="1"/>
</dbReference>
<proteinExistence type="predicted"/>
<dbReference type="InterPro" id="IPR054105">
    <property type="entry name" value="WHD_NrtR"/>
</dbReference>
<organism evidence="3 4">
    <name type="scientific">Kribbella jiaozuonensis</name>
    <dbReference type="NCBI Taxonomy" id="2575441"/>
    <lineage>
        <taxon>Bacteria</taxon>
        <taxon>Bacillati</taxon>
        <taxon>Actinomycetota</taxon>
        <taxon>Actinomycetes</taxon>
        <taxon>Propionibacteriales</taxon>
        <taxon>Kribbellaceae</taxon>
        <taxon>Kribbella</taxon>
    </lineage>
</organism>
<dbReference type="Proteomes" id="UP000305836">
    <property type="component" value="Unassembled WGS sequence"/>
</dbReference>
<comment type="caution">
    <text evidence="3">The sequence shown here is derived from an EMBL/GenBank/DDBJ whole genome shotgun (WGS) entry which is preliminary data.</text>
</comment>
<dbReference type="InterPro" id="IPR036390">
    <property type="entry name" value="WH_DNA-bd_sf"/>
</dbReference>
<gene>
    <name evidence="3" type="ORF">FDA38_06230</name>
</gene>
<accession>A0A4U3M2I9</accession>
<name>A0A4U3M2I9_9ACTN</name>
<dbReference type="InterPro" id="IPR036388">
    <property type="entry name" value="WH-like_DNA-bd_sf"/>
</dbReference>
<dbReference type="Pfam" id="PF00293">
    <property type="entry name" value="NUDIX"/>
    <property type="match status" value="1"/>
</dbReference>
<keyword evidence="3" id="KW-0378">Hydrolase</keyword>
<feature type="domain" description="NrtR DNA-binding winged helix" evidence="2">
    <location>
        <begin position="154"/>
        <end position="216"/>
    </location>
</feature>
<evidence type="ECO:0000313" key="3">
    <source>
        <dbReference type="EMBL" id="TKK82382.1"/>
    </source>
</evidence>
<feature type="domain" description="Nudix hydrolase" evidence="1">
    <location>
        <begin position="17"/>
        <end position="129"/>
    </location>
</feature>
<dbReference type="SUPFAM" id="SSF46785">
    <property type="entry name" value="Winged helix' DNA-binding domain"/>
    <property type="match status" value="1"/>
</dbReference>
<dbReference type="OrthoDB" id="9786141at2"/>
<dbReference type="PANTHER" id="PTHR43736">
    <property type="entry name" value="ADP-RIBOSE PYROPHOSPHATASE"/>
    <property type="match status" value="1"/>
</dbReference>
<dbReference type="Pfam" id="PF21906">
    <property type="entry name" value="WHD_NrtR"/>
    <property type="match status" value="1"/>
</dbReference>
<dbReference type="GO" id="GO:0016787">
    <property type="term" value="F:hydrolase activity"/>
    <property type="evidence" value="ECO:0007669"/>
    <property type="project" value="UniProtKB-KW"/>
</dbReference>
<protein>
    <submittedName>
        <fullName evidence="3">NUDIX hydrolase</fullName>
    </submittedName>
</protein>
<evidence type="ECO:0000259" key="1">
    <source>
        <dbReference type="Pfam" id="PF00293"/>
    </source>
</evidence>
<reference evidence="3 4" key="1">
    <citation type="submission" date="2019-04" db="EMBL/GenBank/DDBJ databases">
        <title>Kribbella sp. NEAU-THZ 27 nov., a novel actinomycete isolated from soil.</title>
        <authorList>
            <person name="Duan L."/>
        </authorList>
    </citation>
    <scope>NUCLEOTIDE SEQUENCE [LARGE SCALE GENOMIC DNA]</scope>
    <source>
        <strain evidence="4">NEAU-THZ27</strain>
    </source>
</reference>
<keyword evidence="4" id="KW-1185">Reference proteome</keyword>
<dbReference type="EMBL" id="SZPZ01000001">
    <property type="protein sequence ID" value="TKK82382.1"/>
    <property type="molecule type" value="Genomic_DNA"/>
</dbReference>
<dbReference type="Gene3D" id="3.90.79.10">
    <property type="entry name" value="Nucleoside Triphosphate Pyrophosphohydrolase"/>
    <property type="match status" value="1"/>
</dbReference>
<dbReference type="RefSeq" id="WP_137253078.1">
    <property type="nucleotide sequence ID" value="NZ_JBHSPQ010000001.1"/>
</dbReference>
<dbReference type="SUPFAM" id="SSF55811">
    <property type="entry name" value="Nudix"/>
    <property type="match status" value="1"/>
</dbReference>
<evidence type="ECO:0000259" key="2">
    <source>
        <dbReference type="Pfam" id="PF21906"/>
    </source>
</evidence>
<sequence>MPAAKKGDPVNFPSYPHEALAIVLSVRDGRLCVLLWKRARSPFRGRWALPGGGVEPAQRLREAITAHLAAKVDVRDVAHLEQVATHSAIDRDPRARVLATGYLGLVPSDVRPVLPADTVWHAVDELPPTAFDHHFFIEAAVARLRAKLSYTNIGFALAPLEFTIAELRDLFGAALGYELGATNLTRVLTRRHVIAPTNRRATPGQSGGRPATVYKFAARELTVTDPFAVLRPPR</sequence>
<dbReference type="PANTHER" id="PTHR43736:SF4">
    <property type="entry name" value="SLR1690 PROTEIN"/>
    <property type="match status" value="1"/>
</dbReference>
<dbReference type="Gene3D" id="1.10.10.10">
    <property type="entry name" value="Winged helix-like DNA-binding domain superfamily/Winged helix DNA-binding domain"/>
    <property type="match status" value="1"/>
</dbReference>
<dbReference type="AlphaFoldDB" id="A0A4U3M2I9"/>
<evidence type="ECO:0000313" key="4">
    <source>
        <dbReference type="Proteomes" id="UP000305836"/>
    </source>
</evidence>
<dbReference type="InterPro" id="IPR015797">
    <property type="entry name" value="NUDIX_hydrolase-like_dom_sf"/>
</dbReference>